<feature type="region of interest" description="Disordered" evidence="1">
    <location>
        <begin position="75"/>
        <end position="107"/>
    </location>
</feature>
<feature type="transmembrane region" description="Helical" evidence="2">
    <location>
        <begin position="358"/>
        <end position="378"/>
    </location>
</feature>
<dbReference type="RefSeq" id="WP_319955513.1">
    <property type="nucleotide sequence ID" value="NZ_JAXAVX010000013.1"/>
</dbReference>
<evidence type="ECO:0000256" key="1">
    <source>
        <dbReference type="SAM" id="MobiDB-lite"/>
    </source>
</evidence>
<keyword evidence="2" id="KW-1133">Transmembrane helix</keyword>
<reference evidence="3 4" key="1">
    <citation type="submission" date="2023-11" db="EMBL/GenBank/DDBJ databases">
        <authorList>
            <person name="Xu M."/>
            <person name="Jiang T."/>
        </authorList>
    </citation>
    <scope>NUCLEOTIDE SEQUENCE [LARGE SCALE GENOMIC DNA]</scope>
    <source>
        <strain evidence="3 4">SD</strain>
    </source>
</reference>
<proteinExistence type="predicted"/>
<organism evidence="3 4">
    <name type="scientific">Patulibacter brassicae</name>
    <dbReference type="NCBI Taxonomy" id="1705717"/>
    <lineage>
        <taxon>Bacteria</taxon>
        <taxon>Bacillati</taxon>
        <taxon>Actinomycetota</taxon>
        <taxon>Thermoleophilia</taxon>
        <taxon>Solirubrobacterales</taxon>
        <taxon>Patulibacteraceae</taxon>
        <taxon>Patulibacter</taxon>
    </lineage>
</organism>
<feature type="compositionally biased region" description="Gly residues" evidence="1">
    <location>
        <begin position="621"/>
        <end position="634"/>
    </location>
</feature>
<feature type="region of interest" description="Disordered" evidence="1">
    <location>
        <begin position="603"/>
        <end position="820"/>
    </location>
</feature>
<feature type="compositionally biased region" description="Low complexity" evidence="1">
    <location>
        <begin position="706"/>
        <end position="715"/>
    </location>
</feature>
<keyword evidence="2" id="KW-0472">Membrane</keyword>
<keyword evidence="2" id="KW-0812">Transmembrane</keyword>
<dbReference type="EMBL" id="JAXAVX010000013">
    <property type="protein sequence ID" value="MDX8153362.1"/>
    <property type="molecule type" value="Genomic_DNA"/>
</dbReference>
<evidence type="ECO:0000256" key="2">
    <source>
        <dbReference type="SAM" id="Phobius"/>
    </source>
</evidence>
<feature type="compositionally biased region" description="Basic and acidic residues" evidence="1">
    <location>
        <begin position="693"/>
        <end position="704"/>
    </location>
</feature>
<feature type="transmembrane region" description="Helical" evidence="2">
    <location>
        <begin position="504"/>
        <end position="524"/>
    </location>
</feature>
<feature type="compositionally biased region" description="Low complexity" evidence="1">
    <location>
        <begin position="766"/>
        <end position="786"/>
    </location>
</feature>
<evidence type="ECO:0008006" key="5">
    <source>
        <dbReference type="Google" id="ProtNLM"/>
    </source>
</evidence>
<feature type="transmembrane region" description="Helical" evidence="2">
    <location>
        <begin position="51"/>
        <end position="71"/>
    </location>
</feature>
<gene>
    <name evidence="3" type="ORF">SK069_17320</name>
</gene>
<feature type="compositionally biased region" description="Basic and acidic residues" evidence="1">
    <location>
        <begin position="79"/>
        <end position="96"/>
    </location>
</feature>
<protein>
    <recommendedName>
        <fullName evidence="5">Type IV secretion system protein</fullName>
    </recommendedName>
</protein>
<name>A0ABU4VPU7_9ACTN</name>
<feature type="transmembrane region" description="Helical" evidence="2">
    <location>
        <begin position="449"/>
        <end position="467"/>
    </location>
</feature>
<accession>A0ABU4VPU7</accession>
<evidence type="ECO:0000313" key="4">
    <source>
        <dbReference type="Proteomes" id="UP001277761"/>
    </source>
</evidence>
<feature type="transmembrane region" description="Helical" evidence="2">
    <location>
        <begin position="474"/>
        <end position="492"/>
    </location>
</feature>
<dbReference type="Proteomes" id="UP001277761">
    <property type="component" value="Unassembled WGS sequence"/>
</dbReference>
<comment type="caution">
    <text evidence="3">The sequence shown here is derived from an EMBL/GenBank/DDBJ whole genome shotgun (WGS) entry which is preliminary data.</text>
</comment>
<sequence>MSTRTTIPAEYRDASIRGAGQAGRPCPARRAAARRSLWRCRPRLWPRQSRGPVVAAAAALLVTIVVALAVAPSVGRAASKPDTDDRRSATDDRRSASEPPPLRELTRQALRQSFTPSALLGNDAIGVEGLKPVVARVGRAWETAKRVYLGHPQDPAKARALHEVFRREERREQQMRDDEHLNDVAIASVRMRLMSPNRVWPGESDRQRRTRVATILALDRTTSKDFWAQVAAAKGKTPSTGVKTVCGVITLGPSVLGAVVSVLGSDKGTGEARKLRRACQQTGQRAQDAAVAVGGAAVDFAKDPLGTLARGLFGPLLKELHKATAFAARQVGKGIDQLAAPDLDQDWVGQMLSRSATIAVLIALVAGVLGVIHAALTANLGALASVMARAGLSGVVGSVVLTVLNVAVLFVDQLTTIVLGAQSGAAGKPFQTFADTATEAMAKAQVPSLLALLLMLALLLGLVVVWWEMWLRAPLLYAAAFFYGPAYSASLFPPARQVLGQLNALLAAVVLMPLVVLSLLQMAVASLDGQDSMTAVLQATGLILLAAASPAILVALFSPSVALAAGAGTAAALGCGRSVLRQGRRAGSASLSAVGFARERLAQTRGGPHPDGPASSTGPGRALGPGSGPGGPAGGASQPRGQGPGGGSPGLAPASDGRWGSVAAAGRAGRAPTEEARSDPRTTAPLGPTRSSSQERPDPRDPDHPGAPSSGASGPPAGPRAPTFGGGLDPADATPGRPIPQRSSGGASRPTTGPQGPGPAGVAHDGPATNRTPAPAPRPGTAGLPSPDAPPADPGAASRRPPRRRPGGPPPGGGLTPPTH</sequence>
<feature type="transmembrane region" description="Helical" evidence="2">
    <location>
        <begin position="390"/>
        <end position="411"/>
    </location>
</feature>
<keyword evidence="4" id="KW-1185">Reference proteome</keyword>
<evidence type="ECO:0000313" key="3">
    <source>
        <dbReference type="EMBL" id="MDX8153362.1"/>
    </source>
</evidence>
<feature type="transmembrane region" description="Helical" evidence="2">
    <location>
        <begin position="562"/>
        <end position="580"/>
    </location>
</feature>
<feature type="transmembrane region" description="Helical" evidence="2">
    <location>
        <begin position="536"/>
        <end position="556"/>
    </location>
</feature>